<sequence>MQLTFTTAFLSVALLTSGQALGQDLGLGVHIGPKAGVALSVLDGQLNRSTFYKAGFSGGLMLRIRREKAIAIQPELLFVQQGTGSGLKPNSSSADYKINFNSINLPVMVKVYLGKMVNLQVGPQVGCIVSAREVGQIGTSSSGAAVSTDRDVLADYYPLNFAVCGGLGIDLPNGLVASARLNYGFSDINNNPDDQKLREALKLGGLHNRGFEFSVGYLLGVGKQQ</sequence>
<dbReference type="EMBL" id="JADQDP010000001">
    <property type="protein sequence ID" value="MBF9140160.1"/>
    <property type="molecule type" value="Genomic_DNA"/>
</dbReference>
<name>A0A931FJ58_9BACT</name>
<accession>A0A931FJ58</accession>
<reference evidence="3 4" key="1">
    <citation type="submission" date="2020-11" db="EMBL/GenBank/DDBJ databases">
        <authorList>
            <person name="Kim M.K."/>
        </authorList>
    </citation>
    <scope>NUCLEOTIDE SEQUENCE [LARGE SCALE GENOMIC DNA]</scope>
    <source>
        <strain evidence="3 4">BT439</strain>
    </source>
</reference>
<evidence type="ECO:0000313" key="3">
    <source>
        <dbReference type="EMBL" id="MBF9140160.1"/>
    </source>
</evidence>
<evidence type="ECO:0000256" key="1">
    <source>
        <dbReference type="SAM" id="SignalP"/>
    </source>
</evidence>
<evidence type="ECO:0000259" key="2">
    <source>
        <dbReference type="Pfam" id="PF13568"/>
    </source>
</evidence>
<feature type="chain" id="PRO_5037920607" evidence="1">
    <location>
        <begin position="23"/>
        <end position="225"/>
    </location>
</feature>
<feature type="domain" description="Outer membrane protein beta-barrel" evidence="2">
    <location>
        <begin position="27"/>
        <end position="188"/>
    </location>
</feature>
<evidence type="ECO:0000313" key="4">
    <source>
        <dbReference type="Proteomes" id="UP000645610"/>
    </source>
</evidence>
<dbReference type="Proteomes" id="UP000645610">
    <property type="component" value="Unassembled WGS sequence"/>
</dbReference>
<dbReference type="Pfam" id="PF13568">
    <property type="entry name" value="OMP_b-brl_2"/>
    <property type="match status" value="1"/>
</dbReference>
<gene>
    <name evidence="3" type="ORF">I2I01_00840</name>
</gene>
<keyword evidence="1" id="KW-0732">Signal</keyword>
<protein>
    <submittedName>
        <fullName evidence="3">PorT family protein</fullName>
    </submittedName>
</protein>
<dbReference type="RefSeq" id="WP_196284532.1">
    <property type="nucleotide sequence ID" value="NZ_JADQDP010000001.1"/>
</dbReference>
<comment type="caution">
    <text evidence="3">The sequence shown here is derived from an EMBL/GenBank/DDBJ whole genome shotgun (WGS) entry which is preliminary data.</text>
</comment>
<keyword evidence="4" id="KW-1185">Reference proteome</keyword>
<dbReference type="InterPro" id="IPR025665">
    <property type="entry name" value="Beta-barrel_OMP_2"/>
</dbReference>
<proteinExistence type="predicted"/>
<organism evidence="3 4">
    <name type="scientific">Hymenobacter properus</name>
    <dbReference type="NCBI Taxonomy" id="2791026"/>
    <lineage>
        <taxon>Bacteria</taxon>
        <taxon>Pseudomonadati</taxon>
        <taxon>Bacteroidota</taxon>
        <taxon>Cytophagia</taxon>
        <taxon>Cytophagales</taxon>
        <taxon>Hymenobacteraceae</taxon>
        <taxon>Hymenobacter</taxon>
    </lineage>
</organism>
<dbReference type="AlphaFoldDB" id="A0A931FJ58"/>
<feature type="signal peptide" evidence="1">
    <location>
        <begin position="1"/>
        <end position="22"/>
    </location>
</feature>